<protein>
    <submittedName>
        <fullName evidence="2">Uncharacterized protein</fullName>
    </submittedName>
</protein>
<proteinExistence type="predicted"/>
<feature type="compositionally biased region" description="Polar residues" evidence="1">
    <location>
        <begin position="89"/>
        <end position="101"/>
    </location>
</feature>
<sequence length="141" mass="15851">MSSLQAPAGYSITPLMVIILCCHNDAPSLAKSLKRKIWKFGEKFEQEKKYRPLHRDKTSNPEVLKRMNDLAKGRKQLKELKLKLSEEQGSTPKGPQRNPSCEQPPVPRENGKLEAVGPEPSSSGEETSDAVMMERREQVPP</sequence>
<reference evidence="2 3" key="1">
    <citation type="submission" date="2016-06" db="EMBL/GenBank/DDBJ databases">
        <title>The Draft Genome Sequence and Annotation of the Desert Woodrat Neotoma lepida.</title>
        <authorList>
            <person name="Campbell M."/>
            <person name="Oakeson K.F."/>
            <person name="Yandell M."/>
            <person name="Halpert J.R."/>
            <person name="Dearing D."/>
        </authorList>
    </citation>
    <scope>NUCLEOTIDE SEQUENCE [LARGE SCALE GENOMIC DNA]</scope>
    <source>
        <strain evidence="2">417</strain>
        <tissue evidence="2">Liver</tissue>
    </source>
</reference>
<evidence type="ECO:0000256" key="1">
    <source>
        <dbReference type="SAM" id="MobiDB-lite"/>
    </source>
</evidence>
<dbReference type="AlphaFoldDB" id="A0A1A6I063"/>
<dbReference type="PANTHER" id="PTHR15904:SF19">
    <property type="entry name" value="PROTEIN FAM13C"/>
    <property type="match status" value="1"/>
</dbReference>
<accession>A0A1A6I063</accession>
<dbReference type="STRING" id="56216.A0A1A6I063"/>
<dbReference type="Proteomes" id="UP000092124">
    <property type="component" value="Unassembled WGS sequence"/>
</dbReference>
<evidence type="ECO:0000313" key="2">
    <source>
        <dbReference type="EMBL" id="OBS83665.1"/>
    </source>
</evidence>
<name>A0A1A6I063_NEOLE</name>
<evidence type="ECO:0000313" key="3">
    <source>
        <dbReference type="Proteomes" id="UP000092124"/>
    </source>
</evidence>
<feature type="compositionally biased region" description="Basic and acidic residues" evidence="1">
    <location>
        <begin position="48"/>
        <end position="86"/>
    </location>
</feature>
<dbReference type="OrthoDB" id="185175at2759"/>
<dbReference type="EMBL" id="LZPO01000719">
    <property type="protein sequence ID" value="OBS83665.1"/>
    <property type="molecule type" value="Genomic_DNA"/>
</dbReference>
<feature type="compositionally biased region" description="Basic and acidic residues" evidence="1">
    <location>
        <begin position="132"/>
        <end position="141"/>
    </location>
</feature>
<gene>
    <name evidence="2" type="ORF">A6R68_22337</name>
</gene>
<comment type="caution">
    <text evidence="2">The sequence shown here is derived from an EMBL/GenBank/DDBJ whole genome shotgun (WGS) entry which is preliminary data.</text>
</comment>
<dbReference type="PANTHER" id="PTHR15904">
    <property type="entry name" value="FAM13"/>
    <property type="match status" value="1"/>
</dbReference>
<organism evidence="2 3">
    <name type="scientific">Neotoma lepida</name>
    <name type="common">Desert woodrat</name>
    <dbReference type="NCBI Taxonomy" id="56216"/>
    <lineage>
        <taxon>Eukaryota</taxon>
        <taxon>Metazoa</taxon>
        <taxon>Chordata</taxon>
        <taxon>Craniata</taxon>
        <taxon>Vertebrata</taxon>
        <taxon>Euteleostomi</taxon>
        <taxon>Mammalia</taxon>
        <taxon>Eutheria</taxon>
        <taxon>Euarchontoglires</taxon>
        <taxon>Glires</taxon>
        <taxon>Rodentia</taxon>
        <taxon>Myomorpha</taxon>
        <taxon>Muroidea</taxon>
        <taxon>Cricetidae</taxon>
        <taxon>Neotominae</taxon>
        <taxon>Neotoma</taxon>
    </lineage>
</organism>
<keyword evidence="3" id="KW-1185">Reference proteome</keyword>
<feature type="region of interest" description="Disordered" evidence="1">
    <location>
        <begin position="48"/>
        <end position="141"/>
    </location>
</feature>
<dbReference type="InterPro" id="IPR039102">
    <property type="entry name" value="FAM13"/>
</dbReference>